<proteinExistence type="predicted"/>
<keyword evidence="4" id="KW-1185">Reference proteome</keyword>
<evidence type="ECO:0000313" key="4">
    <source>
        <dbReference type="Proteomes" id="UP001323405"/>
    </source>
</evidence>
<dbReference type="GeneID" id="87907143"/>
<dbReference type="PROSITE" id="PS51184">
    <property type="entry name" value="JMJC"/>
    <property type="match status" value="1"/>
</dbReference>
<feature type="region of interest" description="Disordered" evidence="1">
    <location>
        <begin position="355"/>
        <end position="394"/>
    </location>
</feature>
<dbReference type="Pfam" id="PF13621">
    <property type="entry name" value="Cupin_8"/>
    <property type="match status" value="1"/>
</dbReference>
<evidence type="ECO:0000256" key="1">
    <source>
        <dbReference type="SAM" id="MobiDB-lite"/>
    </source>
</evidence>
<gene>
    <name evidence="3" type="ORF">QC762_203420</name>
</gene>
<feature type="region of interest" description="Disordered" evidence="1">
    <location>
        <begin position="236"/>
        <end position="260"/>
    </location>
</feature>
<dbReference type="Proteomes" id="UP001323405">
    <property type="component" value="Unassembled WGS sequence"/>
</dbReference>
<dbReference type="InterPro" id="IPR014710">
    <property type="entry name" value="RmlC-like_jellyroll"/>
</dbReference>
<dbReference type="SUPFAM" id="SSF51197">
    <property type="entry name" value="Clavaminate synthase-like"/>
    <property type="match status" value="1"/>
</dbReference>
<reference evidence="3 4" key="1">
    <citation type="journal article" date="2023" name="bioRxiv">
        <title>High-quality genome assemblies of four members of thePodospora anserinaspecies complex.</title>
        <authorList>
            <person name="Ament-Velasquez S.L."/>
            <person name="Vogan A.A."/>
            <person name="Wallerman O."/>
            <person name="Hartmann F."/>
            <person name="Gautier V."/>
            <person name="Silar P."/>
            <person name="Giraud T."/>
            <person name="Johannesson H."/>
        </authorList>
    </citation>
    <scope>NUCLEOTIDE SEQUENCE [LARGE SCALE GENOMIC DNA]</scope>
    <source>
        <strain evidence="3 4">CBS 415.72m</strain>
    </source>
</reference>
<accession>A0ABR0GQY2</accession>
<evidence type="ECO:0000313" key="3">
    <source>
        <dbReference type="EMBL" id="KAK4658061.1"/>
    </source>
</evidence>
<protein>
    <recommendedName>
        <fullName evidence="2">JmjC domain-containing protein</fullName>
    </recommendedName>
</protein>
<dbReference type="PANTHER" id="PTHR12461">
    <property type="entry name" value="HYPOXIA-INDUCIBLE FACTOR 1 ALPHA INHIBITOR-RELATED"/>
    <property type="match status" value="1"/>
</dbReference>
<dbReference type="Gene3D" id="2.60.120.10">
    <property type="entry name" value="Jelly Rolls"/>
    <property type="match status" value="1"/>
</dbReference>
<dbReference type="RefSeq" id="XP_062747033.1">
    <property type="nucleotide sequence ID" value="XM_062887236.1"/>
</dbReference>
<dbReference type="EMBL" id="JAFFHA010000003">
    <property type="protein sequence ID" value="KAK4658061.1"/>
    <property type="molecule type" value="Genomic_DNA"/>
</dbReference>
<name>A0ABR0GQY2_9PEZI</name>
<feature type="domain" description="JmjC" evidence="2">
    <location>
        <begin position="141"/>
        <end position="348"/>
    </location>
</feature>
<dbReference type="SMART" id="SM00558">
    <property type="entry name" value="JmjC"/>
    <property type="match status" value="1"/>
</dbReference>
<feature type="compositionally biased region" description="Acidic residues" evidence="1">
    <location>
        <begin position="358"/>
        <end position="374"/>
    </location>
</feature>
<sequence>MDGGLIEDISHNPDPIAELIENYNELNSSVIEELTEEPSPLEFMRYVATNTPFVVRGAAKDWKATKEWNVDFLKDFLKHETVNVAVTPHGNADAPTPHPTPSSPLVFAQPHEEDQPFPVFLDYLTTQSSLPAGGEPIGEVRYAQTQNDNLRHEYLRLFSHCLPSIPFARIALDRDADAINLWIGNQHSTTALHKDNYENIYVQIRGRKHFVLLPPICHPCVNERLLPSAVYSRKTTSPTEAANKEELASSPEADGSTSSPSYLELKVSEQKVPFPTWDPDHPFQNETEYSCLACPVRASLNPGDMLYLPALWYHKVAQSVDNEGVCVAVNYWYDMDFTGPLYPLSTFVRSVYKKELRGEEEEKEEEKEEEEGEEKEAVNEQDLVDNAEQHQRLT</sequence>
<evidence type="ECO:0000259" key="2">
    <source>
        <dbReference type="PROSITE" id="PS51184"/>
    </source>
</evidence>
<dbReference type="PANTHER" id="PTHR12461:SF99">
    <property type="entry name" value="BIFUNCTIONAL PEPTIDASE AND (3S)-LYSYL HYDROXYLASE JMJD7"/>
    <property type="match status" value="1"/>
</dbReference>
<organism evidence="3 4">
    <name type="scientific">Podospora pseudocomata</name>
    <dbReference type="NCBI Taxonomy" id="2093779"/>
    <lineage>
        <taxon>Eukaryota</taxon>
        <taxon>Fungi</taxon>
        <taxon>Dikarya</taxon>
        <taxon>Ascomycota</taxon>
        <taxon>Pezizomycotina</taxon>
        <taxon>Sordariomycetes</taxon>
        <taxon>Sordariomycetidae</taxon>
        <taxon>Sordariales</taxon>
        <taxon>Podosporaceae</taxon>
        <taxon>Podospora</taxon>
    </lineage>
</organism>
<comment type="caution">
    <text evidence="3">The sequence shown here is derived from an EMBL/GenBank/DDBJ whole genome shotgun (WGS) entry which is preliminary data.</text>
</comment>
<dbReference type="InterPro" id="IPR041667">
    <property type="entry name" value="Cupin_8"/>
</dbReference>
<dbReference type="InterPro" id="IPR003347">
    <property type="entry name" value="JmjC_dom"/>
</dbReference>